<keyword evidence="3" id="KW-1185">Reference proteome</keyword>
<gene>
    <name evidence="2" type="ORF">CAEBREN_17838</name>
</gene>
<dbReference type="AlphaFoldDB" id="G0MI31"/>
<reference evidence="3" key="1">
    <citation type="submission" date="2011-07" db="EMBL/GenBank/DDBJ databases">
        <authorList>
            <consortium name="Caenorhabditis brenneri Sequencing and Analysis Consortium"/>
            <person name="Wilson R.K."/>
        </authorList>
    </citation>
    <scope>NUCLEOTIDE SEQUENCE [LARGE SCALE GENOMIC DNA]</scope>
    <source>
        <strain evidence="3">PB2801</strain>
    </source>
</reference>
<feature type="chain" id="PRO_5003403273" evidence="1">
    <location>
        <begin position="23"/>
        <end position="97"/>
    </location>
</feature>
<keyword evidence="1" id="KW-0732">Signal</keyword>
<dbReference type="Proteomes" id="UP000008068">
    <property type="component" value="Unassembled WGS sequence"/>
</dbReference>
<name>G0MI31_CAEBE</name>
<evidence type="ECO:0000313" key="2">
    <source>
        <dbReference type="EMBL" id="EGT59529.1"/>
    </source>
</evidence>
<dbReference type="OrthoDB" id="5776814at2759"/>
<feature type="signal peptide" evidence="1">
    <location>
        <begin position="1"/>
        <end position="22"/>
    </location>
</feature>
<dbReference type="eggNOG" id="ENOG502TI7C">
    <property type="taxonomic scope" value="Eukaryota"/>
</dbReference>
<dbReference type="EMBL" id="GL379795">
    <property type="protein sequence ID" value="EGT59529.1"/>
    <property type="molecule type" value="Genomic_DNA"/>
</dbReference>
<organism evidence="3">
    <name type="scientific">Caenorhabditis brenneri</name>
    <name type="common">Nematode worm</name>
    <dbReference type="NCBI Taxonomy" id="135651"/>
    <lineage>
        <taxon>Eukaryota</taxon>
        <taxon>Metazoa</taxon>
        <taxon>Ecdysozoa</taxon>
        <taxon>Nematoda</taxon>
        <taxon>Chromadorea</taxon>
        <taxon>Rhabditida</taxon>
        <taxon>Rhabditina</taxon>
        <taxon>Rhabditomorpha</taxon>
        <taxon>Rhabditoidea</taxon>
        <taxon>Rhabditidae</taxon>
        <taxon>Peloderinae</taxon>
        <taxon>Caenorhabditis</taxon>
    </lineage>
</organism>
<evidence type="ECO:0000313" key="3">
    <source>
        <dbReference type="Proteomes" id="UP000008068"/>
    </source>
</evidence>
<accession>G0MI31</accession>
<proteinExistence type="predicted"/>
<protein>
    <submittedName>
        <fullName evidence="2">Uncharacterized protein</fullName>
    </submittedName>
</protein>
<dbReference type="InParanoid" id="G0MI31"/>
<evidence type="ECO:0000256" key="1">
    <source>
        <dbReference type="SAM" id="SignalP"/>
    </source>
</evidence>
<dbReference type="OMA" id="MVPRNEG"/>
<dbReference type="FunCoup" id="G0MI31">
    <property type="interactions" value="439"/>
</dbReference>
<sequence>MSSGKLWQLFIALLAILVLTEAIPMVSPQDDDNQLIQKRLSNDALIRLLMRNRGTQTQLGLKRGLVKKSDLERRSIDDDFSNCFLSPVQCMLPSSRK</sequence>
<dbReference type="STRING" id="135651.G0MI31"/>
<dbReference type="HOGENOM" id="CLU_2374644_0_0_1"/>